<keyword evidence="1 5" id="KW-0378">Hydrolase</keyword>
<organism evidence="5 6">
    <name type="scientific">Piscirickettsia salmonis</name>
    <dbReference type="NCBI Taxonomy" id="1238"/>
    <lineage>
        <taxon>Bacteria</taxon>
        <taxon>Pseudomonadati</taxon>
        <taxon>Pseudomonadota</taxon>
        <taxon>Gammaproteobacteria</taxon>
        <taxon>Thiotrichales</taxon>
        <taxon>Piscirickettsiaceae</taxon>
        <taxon>Piscirickettsia</taxon>
    </lineage>
</organism>
<dbReference type="GO" id="GO:0016788">
    <property type="term" value="F:hydrolase activity, acting on ester bonds"/>
    <property type="evidence" value="ECO:0007669"/>
    <property type="project" value="UniProtKB-UniRule"/>
</dbReference>
<keyword evidence="1" id="KW-0056">Arginine metabolism</keyword>
<proteinExistence type="inferred from homology"/>
<protein>
    <recommendedName>
        <fullName evidence="1 2">Succinylglutamate desuccinylase</fullName>
        <ecNumber evidence="1 2">3.5.1.96</ecNumber>
    </recommendedName>
</protein>
<dbReference type="PANTHER" id="PTHR15162">
    <property type="entry name" value="ASPARTOACYLASE"/>
    <property type="match status" value="1"/>
</dbReference>
<dbReference type="RefSeq" id="WP_017377545.1">
    <property type="nucleotide sequence ID" value="NZ_CP012508.1"/>
</dbReference>
<dbReference type="GO" id="GO:0019545">
    <property type="term" value="P:L-arginine catabolic process to succinate"/>
    <property type="evidence" value="ECO:0007669"/>
    <property type="project" value="UniProtKB-UniRule"/>
</dbReference>
<dbReference type="Gene3D" id="3.40.630.10">
    <property type="entry name" value="Zn peptidases"/>
    <property type="match status" value="1"/>
</dbReference>
<comment type="similarity">
    <text evidence="1">Belongs to the AspA/AstE family. Succinylglutamate desuccinylase subfamily.</text>
</comment>
<dbReference type="InterPro" id="IPR007036">
    <property type="entry name" value="Aste_AspA_hybrid_dom"/>
</dbReference>
<dbReference type="PANTHER" id="PTHR15162:SF7">
    <property type="entry name" value="SUCCINYLGLUTAMATE DESUCCINYLASE"/>
    <property type="match status" value="1"/>
</dbReference>
<feature type="binding site" evidence="1">
    <location>
        <position position="69"/>
    </location>
    <ligand>
        <name>Zn(2+)</name>
        <dbReference type="ChEBI" id="CHEBI:29105"/>
    </ligand>
</feature>
<evidence type="ECO:0000256" key="2">
    <source>
        <dbReference type="NCBIfam" id="TIGR03242"/>
    </source>
</evidence>
<evidence type="ECO:0000259" key="4">
    <source>
        <dbReference type="Pfam" id="PF24827"/>
    </source>
</evidence>
<dbReference type="Proteomes" id="UP000029558">
    <property type="component" value="Chromosome"/>
</dbReference>
<evidence type="ECO:0000313" key="6">
    <source>
        <dbReference type="Proteomes" id="UP000029558"/>
    </source>
</evidence>
<evidence type="ECO:0000259" key="3">
    <source>
        <dbReference type="Pfam" id="PF04952"/>
    </source>
</evidence>
<dbReference type="InterPro" id="IPR050178">
    <property type="entry name" value="AspA/AstE_fam"/>
</dbReference>
<name>A0A1L6TFE6_PISSA</name>
<sequence>MEPLQQLLNTQDFVTTTLEHIHSDFPTVSITLNNQTQVTLIDNGILAFEPLNNTKSQDKYDLILSSGIHGNETAPIELCNTLVKELLSENLTAQTRTLFILGNPLAMQAEQRFVEHNLNRLFFGAYKNINDCYEKNRAQRLEKHVQNFYQNTHSLRLHYDLHTAIRPSHFEKFAIYPYLGTQQSYSKEQIAFLLDSDIHTLLLSHTPTTTFSFHTSNHFNAHGFTLELGKVRSFGQNDPNKLTRLKNNLTTLISTGKLNQAASLDSLNAFTVHHALIKTSDDFKLHLGKDIENFSLLPLKSIVSSDKHDKYQVQNDDERIVFPNPNVPIGDWTGLILRPCELENKL</sequence>
<evidence type="ECO:0000313" key="5">
    <source>
        <dbReference type="EMBL" id="ALB24187.1"/>
    </source>
</evidence>
<keyword evidence="1" id="KW-0862">Zinc</keyword>
<dbReference type="GO" id="GO:0009017">
    <property type="term" value="F:succinylglutamate desuccinylase activity"/>
    <property type="evidence" value="ECO:0007669"/>
    <property type="project" value="UniProtKB-UniRule"/>
</dbReference>
<feature type="binding site" evidence="1">
    <location>
        <position position="162"/>
    </location>
    <ligand>
        <name>Zn(2+)</name>
        <dbReference type="ChEBI" id="CHEBI:29105"/>
    </ligand>
</feature>
<feature type="active site" evidence="1">
    <location>
        <position position="227"/>
    </location>
</feature>
<dbReference type="Pfam" id="PF04952">
    <property type="entry name" value="AstE_AspA_hybrid"/>
    <property type="match status" value="1"/>
</dbReference>
<dbReference type="GO" id="GO:0008270">
    <property type="term" value="F:zinc ion binding"/>
    <property type="evidence" value="ECO:0007669"/>
    <property type="project" value="UniProtKB-UniRule"/>
</dbReference>
<feature type="binding site" evidence="1">
    <location>
        <position position="72"/>
    </location>
    <ligand>
        <name>Zn(2+)</name>
        <dbReference type="ChEBI" id="CHEBI:29105"/>
    </ligand>
</feature>
<dbReference type="InterPro" id="IPR055438">
    <property type="entry name" value="AstE_AspA_cat"/>
</dbReference>
<dbReference type="EMBL" id="CP012508">
    <property type="protein sequence ID" value="ALB24187.1"/>
    <property type="molecule type" value="Genomic_DNA"/>
</dbReference>
<comment type="function">
    <text evidence="1">Transforms N(2)-succinylglutamate into succinate and glutamate.</text>
</comment>
<feature type="domain" description="AstE/AspA barrel-sandwich hybrid" evidence="3">
    <location>
        <begin position="266"/>
        <end position="339"/>
    </location>
</feature>
<dbReference type="EC" id="3.5.1.96" evidence="1 2"/>
<dbReference type="NCBIfam" id="TIGR03242">
    <property type="entry name" value="arg_catab_astE"/>
    <property type="match status" value="1"/>
</dbReference>
<comment type="catalytic activity">
    <reaction evidence="1">
        <text>N-succinyl-L-glutamate + H2O = L-glutamate + succinate</text>
        <dbReference type="Rhea" id="RHEA:15169"/>
        <dbReference type="ChEBI" id="CHEBI:15377"/>
        <dbReference type="ChEBI" id="CHEBI:29985"/>
        <dbReference type="ChEBI" id="CHEBI:30031"/>
        <dbReference type="ChEBI" id="CHEBI:58763"/>
        <dbReference type="EC" id="3.5.1.96"/>
    </reaction>
</comment>
<comment type="pathway">
    <text evidence="1">Amino-acid degradation; L-arginine degradation via AST pathway; L-glutamate and succinate from L-arginine: step 5/5.</text>
</comment>
<dbReference type="GO" id="GO:0019544">
    <property type="term" value="P:L-arginine catabolic process to L-glutamate"/>
    <property type="evidence" value="ECO:0007669"/>
    <property type="project" value="UniProtKB-UniRule"/>
</dbReference>
<comment type="cofactor">
    <cofactor evidence="1">
        <name>Zn(2+)</name>
        <dbReference type="ChEBI" id="CHEBI:29105"/>
    </cofactor>
    <text evidence="1">Binds 1 zinc ion per subunit.</text>
</comment>
<reference evidence="5 6" key="1">
    <citation type="journal article" date="2014" name="Genome Announc.">
        <title>Comparative Genome Analysis of Two Isolates of the Fish Pathogen Piscirickettsia salmonis from Different Hosts Reveals Major Differences in Virulence-Associated Secretion Systems.</title>
        <authorList>
            <person name="Bohle H."/>
            <person name="Henriquez P."/>
            <person name="Grothusen H."/>
            <person name="Navas E."/>
            <person name="Sandoval A."/>
            <person name="Bustamante F."/>
            <person name="Bustos P."/>
            <person name="Mancilla M."/>
        </authorList>
    </citation>
    <scope>NUCLEOTIDE SEQUENCE [LARGE SCALE GENOMIC DNA]</scope>
    <source>
        <strain evidence="6">B1-32597</strain>
    </source>
</reference>
<gene>
    <name evidence="1" type="primary">astE</name>
    <name evidence="5" type="ORF">KU39_3014</name>
</gene>
<dbReference type="HAMAP" id="MF_00767">
    <property type="entry name" value="Arg_catab_AstE"/>
    <property type="match status" value="1"/>
</dbReference>
<dbReference type="SUPFAM" id="SSF53187">
    <property type="entry name" value="Zn-dependent exopeptidases"/>
    <property type="match status" value="1"/>
</dbReference>
<accession>A0A1L6TFE6</accession>
<keyword evidence="1" id="KW-0479">Metal-binding</keyword>
<dbReference type="NCBIfam" id="NF003706">
    <property type="entry name" value="PRK05324.1"/>
    <property type="match status" value="1"/>
</dbReference>
<dbReference type="Pfam" id="PF24827">
    <property type="entry name" value="AstE_AspA_cat"/>
    <property type="match status" value="1"/>
</dbReference>
<dbReference type="PIRSF" id="PIRSF017020">
    <property type="entry name" value="AstE"/>
    <property type="match status" value="1"/>
</dbReference>
<dbReference type="InterPro" id="IPR016681">
    <property type="entry name" value="SuccinylGlu_desuccinylase"/>
</dbReference>
<evidence type="ECO:0000256" key="1">
    <source>
        <dbReference type="HAMAP-Rule" id="MF_00767"/>
    </source>
</evidence>
<dbReference type="AlphaFoldDB" id="A0A1L6TFE6"/>
<feature type="domain" description="Succinylglutamate desuccinylase/Aspartoacylase catalytic" evidence="4">
    <location>
        <begin position="61"/>
        <end position="252"/>
    </location>
</feature>
<dbReference type="OrthoDB" id="5290473at2"/>
<dbReference type="CDD" id="cd03855">
    <property type="entry name" value="M14_ASTE"/>
    <property type="match status" value="1"/>
</dbReference>